<evidence type="ECO:0000313" key="4">
    <source>
        <dbReference type="EMBL" id="MDQ0180966.1"/>
    </source>
</evidence>
<feature type="compositionally biased region" description="Acidic residues" evidence="1">
    <location>
        <begin position="1"/>
        <end position="10"/>
    </location>
</feature>
<evidence type="ECO:0000313" key="5">
    <source>
        <dbReference type="Proteomes" id="UP001230951"/>
    </source>
</evidence>
<name>A0AAW8DE96_9MICC</name>
<keyword evidence="2" id="KW-0812">Transmembrane</keyword>
<dbReference type="EMBL" id="JAUSTF010000004">
    <property type="protein sequence ID" value="MDQ0180966.1"/>
    <property type="molecule type" value="Genomic_DNA"/>
</dbReference>
<reference evidence="3 5" key="1">
    <citation type="submission" date="2023-07" db="EMBL/GenBank/DDBJ databases">
        <title>Sorghum-associated microbial communities from plants grown in Nebraska, USA.</title>
        <authorList>
            <person name="Schachtman D."/>
        </authorList>
    </citation>
    <scope>NUCLEOTIDE SEQUENCE</scope>
    <source>
        <strain evidence="3">DS1006</strain>
        <strain evidence="4 5">DS1016</strain>
    </source>
</reference>
<feature type="transmembrane region" description="Helical" evidence="2">
    <location>
        <begin position="71"/>
        <end position="93"/>
    </location>
</feature>
<evidence type="ECO:0000313" key="6">
    <source>
        <dbReference type="Proteomes" id="UP001242995"/>
    </source>
</evidence>
<protein>
    <recommendedName>
        <fullName evidence="7">GerMN domain-containing protein</fullName>
    </recommendedName>
</protein>
<dbReference type="RefSeq" id="WP_306960401.1">
    <property type="nucleotide sequence ID" value="NZ_JAUSRG010000003.1"/>
</dbReference>
<evidence type="ECO:0000256" key="2">
    <source>
        <dbReference type="SAM" id="Phobius"/>
    </source>
</evidence>
<organism evidence="3 6">
    <name type="scientific">Arthrobacter bambusae</name>
    <dbReference type="NCBI Taxonomy" id="1338426"/>
    <lineage>
        <taxon>Bacteria</taxon>
        <taxon>Bacillati</taxon>
        <taxon>Actinomycetota</taxon>
        <taxon>Actinomycetes</taxon>
        <taxon>Micrococcales</taxon>
        <taxon>Micrococcaceae</taxon>
        <taxon>Arthrobacter</taxon>
    </lineage>
</organism>
<feature type="region of interest" description="Disordered" evidence="1">
    <location>
        <begin position="1"/>
        <end position="67"/>
    </location>
</feature>
<comment type="caution">
    <text evidence="3">The sequence shown here is derived from an EMBL/GenBank/DDBJ whole genome shotgun (WGS) entry which is preliminary data.</text>
</comment>
<feature type="compositionally biased region" description="Low complexity" evidence="1">
    <location>
        <begin position="114"/>
        <end position="129"/>
    </location>
</feature>
<dbReference type="Proteomes" id="UP001242995">
    <property type="component" value="Unassembled WGS sequence"/>
</dbReference>
<keyword evidence="2" id="KW-0472">Membrane</keyword>
<gene>
    <name evidence="3" type="ORF">J2S90_001560</name>
    <name evidence="4" type="ORF">J2S93_002393</name>
</gene>
<evidence type="ECO:0000256" key="1">
    <source>
        <dbReference type="SAM" id="MobiDB-lite"/>
    </source>
</evidence>
<evidence type="ECO:0008006" key="7">
    <source>
        <dbReference type="Google" id="ProtNLM"/>
    </source>
</evidence>
<dbReference type="Proteomes" id="UP001230951">
    <property type="component" value="Unassembled WGS sequence"/>
</dbReference>
<keyword evidence="5" id="KW-1185">Reference proteome</keyword>
<dbReference type="EMBL" id="JAUSRG010000003">
    <property type="protein sequence ID" value="MDP9904605.1"/>
    <property type="molecule type" value="Genomic_DNA"/>
</dbReference>
<evidence type="ECO:0000313" key="3">
    <source>
        <dbReference type="EMBL" id="MDP9904605.1"/>
    </source>
</evidence>
<feature type="region of interest" description="Disordered" evidence="1">
    <location>
        <begin position="112"/>
        <end position="132"/>
    </location>
</feature>
<keyword evidence="2" id="KW-1133">Transmembrane helix</keyword>
<dbReference type="AlphaFoldDB" id="A0AAW8DE96"/>
<proteinExistence type="predicted"/>
<accession>A0AAW8DE96</accession>
<sequence length="302" mass="31668">MDQSQDDPTPETDQGPAHHPGADHFPESFPRPRTLPADTAHETSPEQPGSESGPAGPSTLRGPQPGDKKRSILVISVAVLAILSGVAASSLLAQIKPAGLVPLLGIQTPALTAQPSPSQSGTPTPQPTSRLTLTEFTDPVDGFAVKFRSAPEHTKVEVSLTPMSFGDATATADVFYERFTGQTVAAFPVPCTKDSARTPDILRGTLESTLENLGSAAATKPVIETQILTTIQSFPAIHATFTYTVSGTKITAKFLAVMHGSTVIDAIAATTSAPDPVIEEEQKTFMESFRLLDGPSTATPKC</sequence>